<reference evidence="2 3" key="1">
    <citation type="submission" date="2019-07" db="EMBL/GenBank/DDBJ databases">
        <title>Genomic Encyclopedia of Archaeal and Bacterial Type Strains, Phase II (KMG-II): from individual species to whole genera.</title>
        <authorList>
            <person name="Goeker M."/>
        </authorList>
    </citation>
    <scope>NUCLEOTIDE SEQUENCE [LARGE SCALE GENOMIC DNA]</scope>
    <source>
        <strain evidence="2 3">DSM 46842</strain>
    </source>
</reference>
<keyword evidence="3" id="KW-1185">Reference proteome</keyword>
<dbReference type="SUPFAM" id="SSF46785">
    <property type="entry name" value="Winged helix' DNA-binding domain"/>
    <property type="match status" value="1"/>
</dbReference>
<dbReference type="PANTHER" id="PTHR43252">
    <property type="entry name" value="TRANSCRIPTIONAL REGULATOR YQJI"/>
    <property type="match status" value="1"/>
</dbReference>
<dbReference type="EMBL" id="VNHW01000005">
    <property type="protein sequence ID" value="TYP87862.1"/>
    <property type="molecule type" value="Genomic_DNA"/>
</dbReference>
<dbReference type="Pfam" id="PF03551">
    <property type="entry name" value="PadR"/>
    <property type="match status" value="1"/>
</dbReference>
<dbReference type="InterPro" id="IPR036390">
    <property type="entry name" value="WH_DNA-bd_sf"/>
</dbReference>
<dbReference type="InterPro" id="IPR005149">
    <property type="entry name" value="Tscrpt_reg_PadR_N"/>
</dbReference>
<dbReference type="AlphaFoldDB" id="A0A5S5CZ60"/>
<name>A0A5S5CZ60_9ACTN</name>
<evidence type="ECO:0000313" key="3">
    <source>
        <dbReference type="Proteomes" id="UP000322499"/>
    </source>
</evidence>
<dbReference type="InterPro" id="IPR036388">
    <property type="entry name" value="WH-like_DNA-bd_sf"/>
</dbReference>
<comment type="caution">
    <text evidence="2">The sequence shown here is derived from an EMBL/GenBank/DDBJ whole genome shotgun (WGS) entry which is preliminary data.</text>
</comment>
<evidence type="ECO:0000259" key="1">
    <source>
        <dbReference type="Pfam" id="PF03551"/>
    </source>
</evidence>
<organism evidence="2 3">
    <name type="scientific">Blastococcus xanthinilyticus</name>
    <dbReference type="NCBI Taxonomy" id="1564164"/>
    <lineage>
        <taxon>Bacteria</taxon>
        <taxon>Bacillati</taxon>
        <taxon>Actinomycetota</taxon>
        <taxon>Actinomycetes</taxon>
        <taxon>Geodermatophilales</taxon>
        <taxon>Geodermatophilaceae</taxon>
        <taxon>Blastococcus</taxon>
    </lineage>
</organism>
<proteinExistence type="predicted"/>
<accession>A0A5S5CZ60</accession>
<feature type="domain" description="Transcription regulator PadR N-terminal" evidence="1">
    <location>
        <begin position="38"/>
        <end position="111"/>
    </location>
</feature>
<gene>
    <name evidence="2" type="ORF">BD833_10533</name>
</gene>
<dbReference type="PANTHER" id="PTHR43252:SF6">
    <property type="entry name" value="NEGATIVE TRANSCRIPTION REGULATOR PADR"/>
    <property type="match status" value="1"/>
</dbReference>
<sequence length="204" mass="22634">MTGGIRGPGGRVRRARRALLTRLATRCLVTAMALPQTLLGLLEPAPRHGYDLKREYDARFGEQRPVKSAQVYATLGRLLRDGDITVVGTERVDGPDRTSYALSAEGVTHLERWLAEPEPSTAHLQSEVYVKVVLALRSGRPAEQILDAQRDAHLGVMRGLTARKRGADLPTTLACDFTLFHLEADLRWIEHTAARLHRLAEELS</sequence>
<dbReference type="Proteomes" id="UP000322499">
    <property type="component" value="Unassembled WGS sequence"/>
</dbReference>
<protein>
    <submittedName>
        <fullName evidence="2">PadR family transcriptional regulator</fullName>
    </submittedName>
</protein>
<dbReference type="Gene3D" id="1.10.10.10">
    <property type="entry name" value="Winged helix-like DNA-binding domain superfamily/Winged helix DNA-binding domain"/>
    <property type="match status" value="1"/>
</dbReference>
<evidence type="ECO:0000313" key="2">
    <source>
        <dbReference type="EMBL" id="TYP87862.1"/>
    </source>
</evidence>